<dbReference type="Proteomes" id="UP001189429">
    <property type="component" value="Unassembled WGS sequence"/>
</dbReference>
<comment type="caution">
    <text evidence="3">The sequence shown here is derived from an EMBL/GenBank/DDBJ whole genome shotgun (WGS) entry which is preliminary data.</text>
</comment>
<feature type="transmembrane region" description="Helical" evidence="2">
    <location>
        <begin position="172"/>
        <end position="192"/>
    </location>
</feature>
<name>A0ABN9RXX3_9DINO</name>
<feature type="compositionally biased region" description="Low complexity" evidence="1">
    <location>
        <begin position="625"/>
        <end position="648"/>
    </location>
</feature>
<dbReference type="EMBL" id="CAUYUJ010008522">
    <property type="protein sequence ID" value="CAK0824171.1"/>
    <property type="molecule type" value="Genomic_DNA"/>
</dbReference>
<reference evidence="3" key="1">
    <citation type="submission" date="2023-10" db="EMBL/GenBank/DDBJ databases">
        <authorList>
            <person name="Chen Y."/>
            <person name="Shah S."/>
            <person name="Dougan E. K."/>
            <person name="Thang M."/>
            <person name="Chan C."/>
        </authorList>
    </citation>
    <scope>NUCLEOTIDE SEQUENCE [LARGE SCALE GENOMIC DNA]</scope>
</reference>
<keyword evidence="2" id="KW-0472">Membrane</keyword>
<feature type="non-terminal residue" evidence="3">
    <location>
        <position position="1"/>
    </location>
</feature>
<feature type="region of interest" description="Disordered" evidence="1">
    <location>
        <begin position="625"/>
        <end position="679"/>
    </location>
</feature>
<feature type="transmembrane region" description="Helical" evidence="2">
    <location>
        <begin position="260"/>
        <end position="282"/>
    </location>
</feature>
<evidence type="ECO:0000256" key="1">
    <source>
        <dbReference type="SAM" id="MobiDB-lite"/>
    </source>
</evidence>
<keyword evidence="2" id="KW-0812">Transmembrane</keyword>
<organism evidence="3 4">
    <name type="scientific">Prorocentrum cordatum</name>
    <dbReference type="NCBI Taxonomy" id="2364126"/>
    <lineage>
        <taxon>Eukaryota</taxon>
        <taxon>Sar</taxon>
        <taxon>Alveolata</taxon>
        <taxon>Dinophyceae</taxon>
        <taxon>Prorocentrales</taxon>
        <taxon>Prorocentraceae</taxon>
        <taxon>Prorocentrum</taxon>
    </lineage>
</organism>
<feature type="transmembrane region" description="Helical" evidence="2">
    <location>
        <begin position="41"/>
        <end position="63"/>
    </location>
</feature>
<keyword evidence="2" id="KW-1133">Transmembrane helix</keyword>
<feature type="transmembrane region" description="Helical" evidence="2">
    <location>
        <begin position="223"/>
        <end position="240"/>
    </location>
</feature>
<evidence type="ECO:0000313" key="4">
    <source>
        <dbReference type="Proteomes" id="UP001189429"/>
    </source>
</evidence>
<sequence length="679" mass="74775">SYFGSSSAWAISPPAPHAGLPDKGMAQFSPGNFLASRQRDFVVFVVGACGLLFCCLVVLVGLLRGRRLCEGSSLASGAPCGRRARQDDAFEASLCEELERRRLTRALRILPWAQALVFVNFFVFTVRSGLDGGSVKRFASIVQDIALCVFSGIISIMWASQWAGVSVMTARSLDYWFSALMACLVVYLSPYSVRADLVAYRMSMIYIISLFCCLWNLKPMVNIPWLILLCLSSTYTLMVGENTEEIQSYDYSSEQILSDGFQNMILLVCMLIAFSRLLTYIVRLELQSKLSRQELRAATSVLGCVCEVVVDLDEEFRLQRHSQELADMLFLNPQRSLKQEDIRSFLVSESDSSKFTEQMGKLLLRDCGEEHSDLSKTFQVLMKDSTGIPVNVHVFAVSYFSQGGLPAFKVGVLEVSDSDSMRLPNLGRLAETRQLRRRGRRPKQDLQGTPPGPPPGGPPEDAGDSSGSSNGSSSGGDLGALDLEQSLGSDAPGSTFYNDFEGDAPAFWFDALSAGYEILCFSDSFQHCFGTCEDAEFLSWVKMNQREQFVQWVQESYVALLGLQGDSSPSTEIFPRPLHFMPTHLRQHRLAFSATVFLDLADIPDTSKRSRGTVRVTFSSIGRCTTSGARRSSRGPRSSGWHGRGPSWPRQPDGASHPSGGTSATLEAAAVGRRRADIL</sequence>
<feature type="transmembrane region" description="Helical" evidence="2">
    <location>
        <begin position="109"/>
        <end position="126"/>
    </location>
</feature>
<feature type="region of interest" description="Disordered" evidence="1">
    <location>
        <begin position="424"/>
        <end position="484"/>
    </location>
</feature>
<accession>A0ABN9RXX3</accession>
<gene>
    <name evidence="3" type="ORF">PCOR1329_LOCUS24650</name>
</gene>
<evidence type="ECO:0000256" key="2">
    <source>
        <dbReference type="SAM" id="Phobius"/>
    </source>
</evidence>
<feature type="transmembrane region" description="Helical" evidence="2">
    <location>
        <begin position="138"/>
        <end position="160"/>
    </location>
</feature>
<keyword evidence="4" id="KW-1185">Reference proteome</keyword>
<protein>
    <submittedName>
        <fullName evidence="3">Uncharacterized protein</fullName>
    </submittedName>
</protein>
<feature type="transmembrane region" description="Helical" evidence="2">
    <location>
        <begin position="198"/>
        <end position="216"/>
    </location>
</feature>
<proteinExistence type="predicted"/>
<evidence type="ECO:0000313" key="3">
    <source>
        <dbReference type="EMBL" id="CAK0824171.1"/>
    </source>
</evidence>